<accession>A0A6V7RF99</accession>
<proteinExistence type="inferred from homology"/>
<dbReference type="InterPro" id="IPR004843">
    <property type="entry name" value="Calcineurin-like_PHP"/>
</dbReference>
<evidence type="ECO:0000256" key="8">
    <source>
        <dbReference type="RuleBase" id="RU363069"/>
    </source>
</evidence>
<feature type="domain" description="Calcineurin-like phosphoesterase" evidence="9">
    <location>
        <begin position="1"/>
        <end position="214"/>
    </location>
</feature>
<keyword evidence="11" id="KW-1185">Reference proteome</keyword>
<keyword evidence="8" id="KW-0235">DNA replication</keyword>
<evidence type="ECO:0000313" key="10">
    <source>
        <dbReference type="EMBL" id="CAD2076390.1"/>
    </source>
</evidence>
<protein>
    <recommendedName>
        <fullName evidence="3 8">Nuclease SbcCD subunit D</fullName>
    </recommendedName>
</protein>
<dbReference type="Pfam" id="PF00149">
    <property type="entry name" value="Metallophos"/>
    <property type="match status" value="1"/>
</dbReference>
<dbReference type="InterPro" id="IPR029052">
    <property type="entry name" value="Metallo-depent_PP-like"/>
</dbReference>
<reference evidence="10 11" key="1">
    <citation type="submission" date="2020-07" db="EMBL/GenBank/DDBJ databases">
        <authorList>
            <person name="Criscuolo A."/>
        </authorList>
    </citation>
    <scope>NUCLEOTIDE SEQUENCE [LARGE SCALE GENOMIC DNA]</scope>
    <source>
        <strain evidence="10">CIP107946</strain>
    </source>
</reference>
<dbReference type="EMBL" id="CAJEWB010000010">
    <property type="protein sequence ID" value="CAD2076390.1"/>
    <property type="molecule type" value="Genomic_DNA"/>
</dbReference>
<dbReference type="Proteomes" id="UP000588186">
    <property type="component" value="Unassembled WGS sequence"/>
</dbReference>
<keyword evidence="8" id="KW-0255">Endonuclease</keyword>
<evidence type="ECO:0000256" key="2">
    <source>
        <dbReference type="ARBA" id="ARBA00011322"/>
    </source>
</evidence>
<evidence type="ECO:0000256" key="7">
    <source>
        <dbReference type="ARBA" id="ARBA00023172"/>
    </source>
</evidence>
<keyword evidence="5 8" id="KW-0378">Hydrolase</keyword>
<keyword evidence="6 8" id="KW-0269">Exonuclease</keyword>
<organism evidence="10 11">
    <name type="scientific">Phocicoccus pinnipedialis</name>
    <dbReference type="NCBI Taxonomy" id="110845"/>
    <lineage>
        <taxon>Bacteria</taxon>
        <taxon>Bacillati</taxon>
        <taxon>Bacillota</taxon>
        <taxon>Bacilli</taxon>
        <taxon>Bacillales</taxon>
        <taxon>Salinicoccaceae</taxon>
        <taxon>Phocicoccus</taxon>
    </lineage>
</organism>
<evidence type="ECO:0000313" key="11">
    <source>
        <dbReference type="Proteomes" id="UP000588186"/>
    </source>
</evidence>
<dbReference type="InterPro" id="IPR041796">
    <property type="entry name" value="Mre11_N"/>
</dbReference>
<evidence type="ECO:0000256" key="4">
    <source>
        <dbReference type="ARBA" id="ARBA00022722"/>
    </source>
</evidence>
<comment type="function">
    <text evidence="8">SbcCD cleaves DNA hairpin structures. These structures can inhibit DNA replication and are intermediates in certain DNA recombination reactions. The complex acts as a 3'-&gt;5' double strand exonuclease that can open hairpins. It also has a 5' single-strand endonuclease activity.</text>
</comment>
<dbReference type="GO" id="GO:0004519">
    <property type="term" value="F:endonuclease activity"/>
    <property type="evidence" value="ECO:0007669"/>
    <property type="project" value="UniProtKB-KW"/>
</dbReference>
<dbReference type="GO" id="GO:0006260">
    <property type="term" value="P:DNA replication"/>
    <property type="evidence" value="ECO:0007669"/>
    <property type="project" value="UniProtKB-KW"/>
</dbReference>
<gene>
    <name evidence="8 10" type="primary">sbcD</name>
    <name evidence="10" type="ORF">JEOPIN946_01251</name>
</gene>
<sequence length="371" mass="42710">MKILHTADWHIGKRLAGKNLLEDQAFVLEQICTYIEENDIDVVVIAGDVYDRVNPSQGAMNTVNTYLKRINLDLKVPIVMISGNHDGKPYLDGNSEWYKQTQLFVNTCLEKCFEKVRIGDVNFYLLPYIEVAEARVFYKDKNITTFEHAYERVLSDMKKDMNTDETNVLVGHLFVKNAKESDSEEKTNVGLIEEISASLLNDFDFTLLGHLHHPFAISSDTIHYSGSLLKYSFDEANQPKGFKVIDLVEKTHEFVQLESKHDVVEYHGSYKSVVEDKIDVGPEDAYYKFVLSDMESATEPMATLKKLYPNTLVLSRQIETMNYDMTMIDVSQQSDAEIFESFMEKFKGRKPTQFESEIFNHTMKEVIHETD</sequence>
<dbReference type="SUPFAM" id="SSF56300">
    <property type="entry name" value="Metallo-dependent phosphatases"/>
    <property type="match status" value="1"/>
</dbReference>
<evidence type="ECO:0000256" key="3">
    <source>
        <dbReference type="ARBA" id="ARBA00013365"/>
    </source>
</evidence>
<evidence type="ECO:0000256" key="6">
    <source>
        <dbReference type="ARBA" id="ARBA00022839"/>
    </source>
</evidence>
<dbReference type="PANTHER" id="PTHR30337:SF0">
    <property type="entry name" value="NUCLEASE SBCCD SUBUNIT D"/>
    <property type="match status" value="1"/>
</dbReference>
<name>A0A6V7RF99_9BACL</name>
<dbReference type="GO" id="GO:0006310">
    <property type="term" value="P:DNA recombination"/>
    <property type="evidence" value="ECO:0007669"/>
    <property type="project" value="UniProtKB-KW"/>
</dbReference>
<evidence type="ECO:0000256" key="5">
    <source>
        <dbReference type="ARBA" id="ARBA00022801"/>
    </source>
</evidence>
<evidence type="ECO:0000259" key="9">
    <source>
        <dbReference type="Pfam" id="PF00149"/>
    </source>
</evidence>
<keyword evidence="7 8" id="KW-0233">DNA recombination</keyword>
<comment type="subunit">
    <text evidence="2 8">Heterodimer of SbcC and SbcD.</text>
</comment>
<dbReference type="Gene3D" id="3.60.21.10">
    <property type="match status" value="1"/>
</dbReference>
<dbReference type="GO" id="GO:0008408">
    <property type="term" value="F:3'-5' exonuclease activity"/>
    <property type="evidence" value="ECO:0007669"/>
    <property type="project" value="InterPro"/>
</dbReference>
<dbReference type="PANTHER" id="PTHR30337">
    <property type="entry name" value="COMPONENT OF ATP-DEPENDENT DSDNA EXONUCLEASE"/>
    <property type="match status" value="1"/>
</dbReference>
<dbReference type="InterPro" id="IPR050535">
    <property type="entry name" value="DNA_Repair-Maintenance_Comp"/>
</dbReference>
<comment type="caution">
    <text evidence="10">The sequence shown here is derived from an EMBL/GenBank/DDBJ whole genome shotgun (WGS) entry which is preliminary data.</text>
</comment>
<comment type="similarity">
    <text evidence="1 8">Belongs to the SbcD family.</text>
</comment>
<evidence type="ECO:0000256" key="1">
    <source>
        <dbReference type="ARBA" id="ARBA00010555"/>
    </source>
</evidence>
<dbReference type="NCBIfam" id="TIGR00619">
    <property type="entry name" value="sbcd"/>
    <property type="match status" value="1"/>
</dbReference>
<keyword evidence="4 8" id="KW-0540">Nuclease</keyword>
<dbReference type="InterPro" id="IPR004593">
    <property type="entry name" value="SbcD"/>
</dbReference>
<dbReference type="AlphaFoldDB" id="A0A6V7RF99"/>
<dbReference type="CDD" id="cd00840">
    <property type="entry name" value="MPP_Mre11_N"/>
    <property type="match status" value="1"/>
</dbReference>